<proteinExistence type="predicted"/>
<dbReference type="Pfam" id="PF01465">
    <property type="entry name" value="GRIP"/>
    <property type="match status" value="1"/>
</dbReference>
<evidence type="ECO:0000256" key="1">
    <source>
        <dbReference type="ARBA" id="ARBA00004184"/>
    </source>
</evidence>
<evidence type="ECO:0000256" key="2">
    <source>
        <dbReference type="ARBA" id="ARBA00004496"/>
    </source>
</evidence>
<dbReference type="OMA" id="LMHYVEQ"/>
<dbReference type="AlphaFoldDB" id="H2Y5F3"/>
<keyword evidence="3" id="KW-0963">Cytoplasm</keyword>
<evidence type="ECO:0000313" key="9">
    <source>
        <dbReference type="Proteomes" id="UP000007875"/>
    </source>
</evidence>
<evidence type="ECO:0000256" key="6">
    <source>
        <dbReference type="SAM" id="Coils"/>
    </source>
</evidence>
<accession>H2Y5F3</accession>
<dbReference type="PANTHER" id="PTHR23157:SF25">
    <property type="entry name" value="GRIP AND COILED-COIL DOMAIN-CONTAINING PROTEIN 1"/>
    <property type="match status" value="1"/>
</dbReference>
<evidence type="ECO:0000256" key="5">
    <source>
        <dbReference type="ARBA" id="ARBA00023136"/>
    </source>
</evidence>
<reference evidence="9" key="1">
    <citation type="submission" date="2003-08" db="EMBL/GenBank/DDBJ databases">
        <authorList>
            <person name="Birren B."/>
            <person name="Nusbaum C."/>
            <person name="Abebe A."/>
            <person name="Abouelleil A."/>
            <person name="Adekoya E."/>
            <person name="Ait-zahra M."/>
            <person name="Allen N."/>
            <person name="Allen T."/>
            <person name="An P."/>
            <person name="Anderson M."/>
            <person name="Anderson S."/>
            <person name="Arachchi H."/>
            <person name="Armbruster J."/>
            <person name="Bachantsang P."/>
            <person name="Baldwin J."/>
            <person name="Barry A."/>
            <person name="Bayul T."/>
            <person name="Blitshsteyn B."/>
            <person name="Bloom T."/>
            <person name="Blye J."/>
            <person name="Boguslavskiy L."/>
            <person name="Borowsky M."/>
            <person name="Boukhgalter B."/>
            <person name="Brunache A."/>
            <person name="Butler J."/>
            <person name="Calixte N."/>
            <person name="Calvo S."/>
            <person name="Camarata J."/>
            <person name="Campo K."/>
            <person name="Chang J."/>
            <person name="Cheshatsang Y."/>
            <person name="Citroen M."/>
            <person name="Collymore A."/>
            <person name="Considine T."/>
            <person name="Cook A."/>
            <person name="Cooke P."/>
            <person name="Corum B."/>
            <person name="Cuomo C."/>
            <person name="David R."/>
            <person name="Dawoe T."/>
            <person name="Degray S."/>
            <person name="Dodge S."/>
            <person name="Dooley K."/>
            <person name="Dorje P."/>
            <person name="Dorjee K."/>
            <person name="Dorris L."/>
            <person name="Duffey N."/>
            <person name="Dupes A."/>
            <person name="Elkins T."/>
            <person name="Engels R."/>
            <person name="Erickson J."/>
            <person name="Farina A."/>
            <person name="Faro S."/>
            <person name="Ferreira P."/>
            <person name="Fischer H."/>
            <person name="Fitzgerald M."/>
            <person name="Foley K."/>
            <person name="Gage D."/>
            <person name="Galagan J."/>
            <person name="Gearin G."/>
            <person name="Gnerre S."/>
            <person name="Gnirke A."/>
            <person name="Goyette A."/>
            <person name="Graham J."/>
            <person name="Grandbois E."/>
            <person name="Gyaltsen K."/>
            <person name="Hafez N."/>
            <person name="Hagopian D."/>
            <person name="Hagos B."/>
            <person name="Hall J."/>
            <person name="Hatcher B."/>
            <person name="Heller A."/>
            <person name="Higgins H."/>
            <person name="Honan T."/>
            <person name="Horn A."/>
            <person name="Houde N."/>
            <person name="Hughes L."/>
            <person name="Hulme W."/>
            <person name="Husby E."/>
            <person name="Iliev I."/>
            <person name="Jaffe D."/>
            <person name="Jones C."/>
            <person name="Kamal M."/>
            <person name="Kamat A."/>
            <person name="Kamvysselis M."/>
            <person name="Karlsson E."/>
            <person name="Kells C."/>
            <person name="Kieu A."/>
            <person name="Kisner P."/>
            <person name="Kodira C."/>
            <person name="Kulbokas E."/>
            <person name="Labutti K."/>
            <person name="Lama D."/>
            <person name="Landers T."/>
            <person name="Leger J."/>
            <person name="Levine S."/>
            <person name="Lewis D."/>
            <person name="Lewis T."/>
            <person name="Lindblad-toh K."/>
            <person name="Liu X."/>
            <person name="Lokyitsang T."/>
            <person name="Lokyitsang Y."/>
            <person name="Lucien O."/>
            <person name="Lui A."/>
            <person name="Ma L.J."/>
            <person name="Mabbitt R."/>
            <person name="Macdonald J."/>
            <person name="Maclean C."/>
            <person name="Major J."/>
            <person name="Manning J."/>
            <person name="Marabella R."/>
            <person name="Maru K."/>
            <person name="Matthews C."/>
            <person name="Mauceli E."/>
            <person name="Mccarthy M."/>
            <person name="Mcdonough S."/>
            <person name="Mcghee T."/>
            <person name="Meldrim J."/>
            <person name="Meneus L."/>
            <person name="Mesirov J."/>
            <person name="Mihalev A."/>
            <person name="Mihova T."/>
            <person name="Mikkelsen T."/>
            <person name="Mlenga V."/>
            <person name="Moru K."/>
            <person name="Mozes J."/>
            <person name="Mulrain L."/>
            <person name="Munson G."/>
            <person name="Naylor J."/>
            <person name="Newes C."/>
            <person name="Nguyen C."/>
            <person name="Nguyen N."/>
            <person name="Nguyen T."/>
            <person name="Nicol R."/>
            <person name="Nielsen C."/>
            <person name="Nizzari M."/>
            <person name="Norbu C."/>
            <person name="Norbu N."/>
            <person name="O'donnell P."/>
            <person name="Okoawo O."/>
            <person name="O'leary S."/>
            <person name="Omotosho B."/>
            <person name="O'neill K."/>
            <person name="Osman S."/>
            <person name="Parker S."/>
            <person name="Perrin D."/>
            <person name="Phunkhang P."/>
            <person name="Piqani B."/>
            <person name="Purcell S."/>
            <person name="Rachupka T."/>
            <person name="Ramasamy U."/>
            <person name="Rameau R."/>
            <person name="Ray V."/>
            <person name="Raymond C."/>
            <person name="Retta R."/>
            <person name="Richardson S."/>
            <person name="Rise C."/>
            <person name="Rodriguez J."/>
            <person name="Rogers J."/>
            <person name="Rogov P."/>
            <person name="Rutman M."/>
            <person name="Schupbach R."/>
            <person name="Seaman C."/>
            <person name="Settipalli S."/>
            <person name="Sharpe T."/>
            <person name="Sheridan J."/>
            <person name="Sherpa N."/>
            <person name="Shi J."/>
            <person name="Smirnov S."/>
            <person name="Smith C."/>
            <person name="Sougnez C."/>
            <person name="Spencer B."/>
            <person name="Stalker J."/>
            <person name="Stange-thomann N."/>
            <person name="Stavropoulos S."/>
            <person name="Stetson K."/>
            <person name="Stone C."/>
            <person name="Stone S."/>
            <person name="Stubbs M."/>
            <person name="Talamas J."/>
            <person name="Tchuinga P."/>
            <person name="Tenzing P."/>
            <person name="Tesfaye S."/>
            <person name="Theodore J."/>
            <person name="Thoulutsang Y."/>
            <person name="Topham K."/>
            <person name="Towey S."/>
            <person name="Tsamla T."/>
            <person name="Tsomo N."/>
            <person name="Vallee D."/>
            <person name="Vassiliev H."/>
            <person name="Venkataraman V."/>
            <person name="Vinson J."/>
            <person name="Vo A."/>
            <person name="Wade C."/>
            <person name="Wang S."/>
            <person name="Wangchuk T."/>
            <person name="Wangdi T."/>
            <person name="Whittaker C."/>
            <person name="Wilkinson J."/>
            <person name="Wu Y."/>
            <person name="Wyman D."/>
            <person name="Yadav S."/>
            <person name="Yang S."/>
            <person name="Yang X."/>
            <person name="Yeager S."/>
            <person name="Yee E."/>
            <person name="Young G."/>
            <person name="Zainoun J."/>
            <person name="Zembeck L."/>
            <person name="Zimmer A."/>
            <person name="Zody M."/>
            <person name="Lander E."/>
        </authorList>
    </citation>
    <scope>NUCLEOTIDE SEQUENCE [LARGE SCALE GENOMIC DNA]</scope>
</reference>
<evidence type="ECO:0000259" key="7">
    <source>
        <dbReference type="PROSITE" id="PS50913"/>
    </source>
</evidence>
<dbReference type="STRING" id="51511.ENSCSAVP00000000551"/>
<protein>
    <recommendedName>
        <fullName evidence="7">GRIP domain-containing protein</fullName>
    </recommendedName>
</protein>
<dbReference type="GeneTree" id="ENSGT00940000153772"/>
<dbReference type="HOGENOM" id="CLU_1660101_0_0_1"/>
<dbReference type="InParanoid" id="H2Y5F3"/>
<dbReference type="PANTHER" id="PTHR23157">
    <property type="entry name" value="GRIP AND COILED-COIL DOMAIN-CONTAINING PROTEIN 1"/>
    <property type="match status" value="1"/>
</dbReference>
<feature type="coiled-coil region" evidence="6">
    <location>
        <begin position="61"/>
        <end position="113"/>
    </location>
</feature>
<dbReference type="InterPro" id="IPR000237">
    <property type="entry name" value="GRIP_dom"/>
</dbReference>
<keyword evidence="9" id="KW-1185">Reference proteome</keyword>
<dbReference type="InterPro" id="IPR051952">
    <property type="entry name" value="Golgi-autophagy_related"/>
</dbReference>
<feature type="domain" description="GRIP" evidence="7">
    <location>
        <begin position="107"/>
        <end position="157"/>
    </location>
</feature>
<dbReference type="Gene3D" id="1.10.220.60">
    <property type="entry name" value="GRIP domain"/>
    <property type="match status" value="1"/>
</dbReference>
<dbReference type="PROSITE" id="PS50913">
    <property type="entry name" value="GRIP"/>
    <property type="match status" value="1"/>
</dbReference>
<dbReference type="Ensembl" id="ENSCSAVT00000000558.1">
    <property type="protein sequence ID" value="ENSCSAVP00000000551.1"/>
    <property type="gene ID" value="ENSCSAVG00000000307.1"/>
</dbReference>
<evidence type="ECO:0000256" key="4">
    <source>
        <dbReference type="ARBA" id="ARBA00023054"/>
    </source>
</evidence>
<dbReference type="Proteomes" id="UP000007875">
    <property type="component" value="Unassembled WGS sequence"/>
</dbReference>
<keyword evidence="5" id="KW-0472">Membrane</keyword>
<sequence>MYASAYQSEYQSGLEVSTFPIETDPVELTEDSVTEILTKGSVKDTKLMHYVEQLARKDVAINSIRRQKKHLEMQIRKLQDAGIMKDENNAQEVAILKDKIAKLERGMSRENANVEYVKNVLFQYLTTVDATAKQKMLVAIATILQFSPEENKKVGLRTK</sequence>
<organism evidence="8 9">
    <name type="scientific">Ciona savignyi</name>
    <name type="common">Pacific transparent sea squirt</name>
    <dbReference type="NCBI Taxonomy" id="51511"/>
    <lineage>
        <taxon>Eukaryota</taxon>
        <taxon>Metazoa</taxon>
        <taxon>Chordata</taxon>
        <taxon>Tunicata</taxon>
        <taxon>Ascidiacea</taxon>
        <taxon>Phlebobranchia</taxon>
        <taxon>Cionidae</taxon>
        <taxon>Ciona</taxon>
    </lineage>
</organism>
<keyword evidence="4 6" id="KW-0175">Coiled coil</keyword>
<evidence type="ECO:0000256" key="3">
    <source>
        <dbReference type="ARBA" id="ARBA00022490"/>
    </source>
</evidence>
<dbReference type="GO" id="GO:0005794">
    <property type="term" value="C:Golgi apparatus"/>
    <property type="evidence" value="ECO:0007669"/>
    <property type="project" value="TreeGrafter"/>
</dbReference>
<evidence type="ECO:0000313" key="8">
    <source>
        <dbReference type="Ensembl" id="ENSCSAVP00000000551.1"/>
    </source>
</evidence>
<dbReference type="SMART" id="SM00755">
    <property type="entry name" value="Grip"/>
    <property type="match status" value="1"/>
</dbReference>
<name>H2Y5F3_CIOSA</name>
<comment type="subcellular location">
    <subcellularLocation>
        <location evidence="2">Cytoplasm</location>
    </subcellularLocation>
    <subcellularLocation>
        <location evidence="1">Endomembrane system</location>
        <topology evidence="1">Peripheral membrane protein</topology>
    </subcellularLocation>
</comment>
<reference evidence="8" key="3">
    <citation type="submission" date="2025-09" db="UniProtKB">
        <authorList>
            <consortium name="Ensembl"/>
        </authorList>
    </citation>
    <scope>IDENTIFICATION</scope>
</reference>
<reference evidence="8" key="2">
    <citation type="submission" date="2025-08" db="UniProtKB">
        <authorList>
            <consortium name="Ensembl"/>
        </authorList>
    </citation>
    <scope>IDENTIFICATION</scope>
</reference>